<protein>
    <submittedName>
        <fullName evidence="1">Uncharacterized protein</fullName>
    </submittedName>
</protein>
<evidence type="ECO:0000313" key="2">
    <source>
        <dbReference type="Proteomes" id="UP000277457"/>
    </source>
</evidence>
<name>A0A662D4D1_UNCAE</name>
<reference evidence="1 2" key="1">
    <citation type="submission" date="2018-06" db="EMBL/GenBank/DDBJ databases">
        <title>Extensive metabolic versatility and redundancy in microbially diverse, dynamic hydrothermal sediments.</title>
        <authorList>
            <person name="Dombrowski N."/>
            <person name="Teske A."/>
            <person name="Baker B.J."/>
        </authorList>
    </citation>
    <scope>NUCLEOTIDE SEQUENCE [LARGE SCALE GENOMIC DNA]</scope>
    <source>
        <strain evidence="1">B7_G13</strain>
    </source>
</reference>
<gene>
    <name evidence="1" type="ORF">DRZ78_02015</name>
</gene>
<dbReference type="Proteomes" id="UP000277457">
    <property type="component" value="Unassembled WGS sequence"/>
</dbReference>
<dbReference type="EMBL" id="QMPY01000054">
    <property type="protein sequence ID" value="RLE07975.1"/>
    <property type="molecule type" value="Genomic_DNA"/>
</dbReference>
<dbReference type="AlphaFoldDB" id="A0A662D4D1"/>
<comment type="caution">
    <text evidence="1">The sequence shown here is derived from an EMBL/GenBank/DDBJ whole genome shotgun (WGS) entry which is preliminary data.</text>
</comment>
<proteinExistence type="predicted"/>
<evidence type="ECO:0000313" key="1">
    <source>
        <dbReference type="EMBL" id="RLE07975.1"/>
    </source>
</evidence>
<organism evidence="1 2">
    <name type="scientific">Aerophobetes bacterium</name>
    <dbReference type="NCBI Taxonomy" id="2030807"/>
    <lineage>
        <taxon>Bacteria</taxon>
        <taxon>Candidatus Aerophobota</taxon>
    </lineage>
</organism>
<accession>A0A662D4D1</accession>
<sequence>MRQKEQGLMYPKELRRYLKSRLRDKRLTRGCVEKFNSYLLLIAEQVTEQLRSSEYHSIMPQDIDKGFAPFFASSKYKQRFFAVKTIIASLQSALAEASARIESLEGGADGR</sequence>